<dbReference type="InterPro" id="IPR002557">
    <property type="entry name" value="Chitin-bd_dom"/>
</dbReference>
<dbReference type="InterPro" id="IPR052976">
    <property type="entry name" value="Scoloptoxin-like"/>
</dbReference>
<dbReference type="PANTHER" id="PTHR22933:SF42">
    <property type="entry name" value="FI18455P1-RELATED"/>
    <property type="match status" value="1"/>
</dbReference>
<dbReference type="Gene3D" id="2.170.140.10">
    <property type="entry name" value="Chitin binding domain"/>
    <property type="match status" value="1"/>
</dbReference>
<sequence>MRRPKMFGLPLALLLVAMFGVCQAQGTFEDAETSNDDTSINAHQHFDLRHTIPGEPEVDYPIYSEVPETSFECAGRHEGYYADMETRCQAFRICAHTARSVHGFGFLCPNGTLFSQKNFVCDWYRNVNCAESEQYYSKNNANRIGSSYDMMEKVRQMMEYPMKTISRALQNKGSSVANHPIAPQVSHHTLKKQLELAEGGTDVSETDEETQSSRDSSQRAYLARKQAVTRAQVESVSKSQQSAHLEDTVTQQRKRLQQQRQQQRTETEVETTKVTKVQSVGTGNTHDEDVYVNSLGELSSDPGVNFMHDSARIIAESPSRTYKYEKNANFAERVNVGLNNLADGTAAGDVIAPDYVKHLRTADEDAILAANINNLLEEVSADVDTSISGYQVPAPTRNKTSFRFLSRGFSSQSDRSKRPPYEYAKPKQTASTIRFSNFRSQQQQLSRPPAAYHTTPAAVGRSLALDSNARAVSNFAVLQSYNKLPPQATAQLTSTQRQPQQSQQQLLQPQPQPHRQPPTSPAPSIVIARAEGQRIAPSSLTSIISALATQSPPKTTPSTPYVALDDFLTKKFAQTGQGFTKTNAAAATTKLTNINYNNQLQQYKATQSQQQQKNIQPLYHRVAPQPLQPQKERQPTFSEQFQQQQQQQLLHQQQQLRQLQQNQQQLLQQQQNQQQQYAQQQLKEQQYQQQFTKAIATKVNSIQQQQQFNGNTLYQATYQQQAKSLQQPTVFSQQQNQQNQPHTQQKQNYLQPTSAQNPQQQLISNQLFYPQKQQQQTSLITSNFFSSFKQNQQPQFPPFFTSASGTRPQQQLAFNELSNNIVPPEHDKHFNVQLPALTAGLIPAPTLTAQRRMDVVDVAESASIFHDHTTGAGGAYNGVSSYDVPLSSIGRLPNDITHFLRRLRKVK</sequence>
<feature type="compositionally biased region" description="Polar residues" evidence="2">
    <location>
        <begin position="232"/>
        <end position="243"/>
    </location>
</feature>
<comment type="caution">
    <text evidence="5">The sequence shown here is derived from an EMBL/GenBank/DDBJ whole genome shotgun (WGS) entry which is preliminary data.</text>
</comment>
<feature type="region of interest" description="Disordered" evidence="2">
    <location>
        <begin position="489"/>
        <end position="523"/>
    </location>
</feature>
<evidence type="ECO:0000256" key="2">
    <source>
        <dbReference type="SAM" id="MobiDB-lite"/>
    </source>
</evidence>
<feature type="region of interest" description="Disordered" evidence="2">
    <location>
        <begin position="197"/>
        <end position="288"/>
    </location>
</feature>
<feature type="chain" id="PRO_5032730818" evidence="3">
    <location>
        <begin position="25"/>
        <end position="907"/>
    </location>
</feature>
<protein>
    <submittedName>
        <fullName evidence="5">(Mediterranean fruit fly) hypothetical protein</fullName>
    </submittedName>
</protein>
<dbReference type="AlphaFoldDB" id="A0A811VI40"/>
<feature type="compositionally biased region" description="Basic and acidic residues" evidence="2">
    <location>
        <begin position="263"/>
        <end position="273"/>
    </location>
</feature>
<dbReference type="SMART" id="SM00494">
    <property type="entry name" value="ChtBD2"/>
    <property type="match status" value="1"/>
</dbReference>
<dbReference type="Proteomes" id="UP000606786">
    <property type="component" value="Unassembled WGS sequence"/>
</dbReference>
<feature type="compositionally biased region" description="Low complexity" evidence="2">
    <location>
        <begin position="491"/>
        <end position="509"/>
    </location>
</feature>
<feature type="region of interest" description="Disordered" evidence="2">
    <location>
        <begin position="728"/>
        <end position="756"/>
    </location>
</feature>
<name>A0A811VI40_CERCA</name>
<feature type="compositionally biased region" description="Low complexity" evidence="2">
    <location>
        <begin position="728"/>
        <end position="747"/>
    </location>
</feature>
<accession>A0A811VI40</accession>
<feature type="coiled-coil region" evidence="1">
    <location>
        <begin position="642"/>
        <end position="690"/>
    </location>
</feature>
<feature type="region of interest" description="Disordered" evidence="2">
    <location>
        <begin position="405"/>
        <end position="434"/>
    </location>
</feature>
<feature type="signal peptide" evidence="3">
    <location>
        <begin position="1"/>
        <end position="24"/>
    </location>
</feature>
<dbReference type="PROSITE" id="PS50940">
    <property type="entry name" value="CHIT_BIND_II"/>
    <property type="match status" value="1"/>
</dbReference>
<proteinExistence type="predicted"/>
<keyword evidence="3" id="KW-0732">Signal</keyword>
<organism evidence="5 6">
    <name type="scientific">Ceratitis capitata</name>
    <name type="common">Mediterranean fruit fly</name>
    <name type="synonym">Tephritis capitata</name>
    <dbReference type="NCBI Taxonomy" id="7213"/>
    <lineage>
        <taxon>Eukaryota</taxon>
        <taxon>Metazoa</taxon>
        <taxon>Ecdysozoa</taxon>
        <taxon>Arthropoda</taxon>
        <taxon>Hexapoda</taxon>
        <taxon>Insecta</taxon>
        <taxon>Pterygota</taxon>
        <taxon>Neoptera</taxon>
        <taxon>Endopterygota</taxon>
        <taxon>Diptera</taxon>
        <taxon>Brachycera</taxon>
        <taxon>Muscomorpha</taxon>
        <taxon>Tephritoidea</taxon>
        <taxon>Tephritidae</taxon>
        <taxon>Ceratitis</taxon>
        <taxon>Ceratitis</taxon>
    </lineage>
</organism>
<feature type="compositionally biased region" description="Pro residues" evidence="2">
    <location>
        <begin position="510"/>
        <end position="521"/>
    </location>
</feature>
<feature type="domain" description="Chitin-binding type-2" evidence="4">
    <location>
        <begin position="70"/>
        <end position="131"/>
    </location>
</feature>
<dbReference type="Pfam" id="PF01607">
    <property type="entry name" value="CBM_14"/>
    <property type="match status" value="1"/>
</dbReference>
<dbReference type="OrthoDB" id="6514762at2759"/>
<dbReference type="GO" id="GO:0008061">
    <property type="term" value="F:chitin binding"/>
    <property type="evidence" value="ECO:0007669"/>
    <property type="project" value="InterPro"/>
</dbReference>
<dbReference type="InterPro" id="IPR036508">
    <property type="entry name" value="Chitin-bd_dom_sf"/>
</dbReference>
<evidence type="ECO:0000256" key="1">
    <source>
        <dbReference type="SAM" id="Coils"/>
    </source>
</evidence>
<dbReference type="EMBL" id="CAJHJT010000056">
    <property type="protein sequence ID" value="CAD7015116.1"/>
    <property type="molecule type" value="Genomic_DNA"/>
</dbReference>
<evidence type="ECO:0000313" key="5">
    <source>
        <dbReference type="EMBL" id="CAD7015116.1"/>
    </source>
</evidence>
<evidence type="ECO:0000256" key="3">
    <source>
        <dbReference type="SAM" id="SignalP"/>
    </source>
</evidence>
<gene>
    <name evidence="5" type="ORF">CCAP1982_LOCUS23068</name>
</gene>
<dbReference type="GO" id="GO:0005576">
    <property type="term" value="C:extracellular region"/>
    <property type="evidence" value="ECO:0007669"/>
    <property type="project" value="InterPro"/>
</dbReference>
<reference evidence="5" key="1">
    <citation type="submission" date="2020-11" db="EMBL/GenBank/DDBJ databases">
        <authorList>
            <person name="Whitehead M."/>
        </authorList>
    </citation>
    <scope>NUCLEOTIDE SEQUENCE</scope>
    <source>
        <strain evidence="5">EGII</strain>
    </source>
</reference>
<keyword evidence="6" id="KW-1185">Reference proteome</keyword>
<dbReference type="SUPFAM" id="SSF57625">
    <property type="entry name" value="Invertebrate chitin-binding proteins"/>
    <property type="match status" value="1"/>
</dbReference>
<evidence type="ECO:0000313" key="6">
    <source>
        <dbReference type="Proteomes" id="UP000606786"/>
    </source>
</evidence>
<keyword evidence="1" id="KW-0175">Coiled coil</keyword>
<dbReference type="PANTHER" id="PTHR22933">
    <property type="entry name" value="FI18007P1-RELATED"/>
    <property type="match status" value="1"/>
</dbReference>
<evidence type="ECO:0000259" key="4">
    <source>
        <dbReference type="PROSITE" id="PS50940"/>
    </source>
</evidence>